<dbReference type="InterPro" id="IPR009832">
    <property type="entry name" value="DUF1397"/>
</dbReference>
<keyword evidence="3" id="KW-1185">Reference proteome</keyword>
<protein>
    <submittedName>
        <fullName evidence="2">Uncharacterized protein</fullName>
    </submittedName>
</protein>
<gene>
    <name evidence="2" type="ORF">DIABBA_LOCUS7964</name>
</gene>
<reference evidence="2" key="1">
    <citation type="submission" date="2022-01" db="EMBL/GenBank/DDBJ databases">
        <authorList>
            <person name="King R."/>
        </authorList>
    </citation>
    <scope>NUCLEOTIDE SEQUENCE</scope>
</reference>
<accession>A0A9N9T0X8</accession>
<feature type="chain" id="PRO_5040259945" evidence="1">
    <location>
        <begin position="24"/>
        <end position="216"/>
    </location>
</feature>
<keyword evidence="1" id="KW-0732">Signal</keyword>
<evidence type="ECO:0000256" key="1">
    <source>
        <dbReference type="SAM" id="SignalP"/>
    </source>
</evidence>
<dbReference type="Proteomes" id="UP001153709">
    <property type="component" value="Chromosome 5"/>
</dbReference>
<name>A0A9N9T0X8_DIABA</name>
<dbReference type="OrthoDB" id="6659409at2759"/>
<proteinExistence type="predicted"/>
<dbReference type="EMBL" id="OU898280">
    <property type="protein sequence ID" value="CAG9834679.1"/>
    <property type="molecule type" value="Genomic_DNA"/>
</dbReference>
<dbReference type="AlphaFoldDB" id="A0A9N9T0X8"/>
<dbReference type="Pfam" id="PF07165">
    <property type="entry name" value="DUF1397"/>
    <property type="match status" value="1"/>
</dbReference>
<feature type="signal peptide" evidence="1">
    <location>
        <begin position="1"/>
        <end position="23"/>
    </location>
</feature>
<sequence>MFKCILKMNSLLSFHIFLGLTHNLYVYKIAPLNEKACPLKQILENEKVLFSCLKTQDGALEFMSVLREPELSAIEIVEKRCKWGAHINDCADKYFAVAKECFYFTETDLKGLQIWKKIDDKILSYICKNNAQITLDFFKPSKLSCWSEGITKVLKECTSNVNITAPFYNLPKIQSNCKQIEEVETCINQSITKYCPKTDSDLVAHLLKIIKSNICN</sequence>
<evidence type="ECO:0000313" key="2">
    <source>
        <dbReference type="EMBL" id="CAG9834679.1"/>
    </source>
</evidence>
<evidence type="ECO:0000313" key="3">
    <source>
        <dbReference type="Proteomes" id="UP001153709"/>
    </source>
</evidence>
<organism evidence="2 3">
    <name type="scientific">Diabrotica balteata</name>
    <name type="common">Banded cucumber beetle</name>
    <dbReference type="NCBI Taxonomy" id="107213"/>
    <lineage>
        <taxon>Eukaryota</taxon>
        <taxon>Metazoa</taxon>
        <taxon>Ecdysozoa</taxon>
        <taxon>Arthropoda</taxon>
        <taxon>Hexapoda</taxon>
        <taxon>Insecta</taxon>
        <taxon>Pterygota</taxon>
        <taxon>Neoptera</taxon>
        <taxon>Endopterygota</taxon>
        <taxon>Coleoptera</taxon>
        <taxon>Polyphaga</taxon>
        <taxon>Cucujiformia</taxon>
        <taxon>Chrysomeloidea</taxon>
        <taxon>Chrysomelidae</taxon>
        <taxon>Galerucinae</taxon>
        <taxon>Diabroticina</taxon>
        <taxon>Diabroticites</taxon>
        <taxon>Diabrotica</taxon>
    </lineage>
</organism>